<evidence type="ECO:0000313" key="2">
    <source>
        <dbReference type="Proteomes" id="UP000799423"/>
    </source>
</evidence>
<dbReference type="Proteomes" id="UP000799423">
    <property type="component" value="Unassembled WGS sequence"/>
</dbReference>
<dbReference type="OrthoDB" id="3783451at2759"/>
<organism evidence="1 2">
    <name type="scientific">Plenodomus tracheiphilus IPT5</name>
    <dbReference type="NCBI Taxonomy" id="1408161"/>
    <lineage>
        <taxon>Eukaryota</taxon>
        <taxon>Fungi</taxon>
        <taxon>Dikarya</taxon>
        <taxon>Ascomycota</taxon>
        <taxon>Pezizomycotina</taxon>
        <taxon>Dothideomycetes</taxon>
        <taxon>Pleosporomycetidae</taxon>
        <taxon>Pleosporales</taxon>
        <taxon>Pleosporineae</taxon>
        <taxon>Leptosphaeriaceae</taxon>
        <taxon>Plenodomus</taxon>
    </lineage>
</organism>
<dbReference type="EMBL" id="MU006383">
    <property type="protein sequence ID" value="KAF2844400.1"/>
    <property type="molecule type" value="Genomic_DNA"/>
</dbReference>
<keyword evidence="2" id="KW-1185">Reference proteome</keyword>
<accession>A0A6A7AMJ4</accession>
<dbReference type="AlphaFoldDB" id="A0A6A7AMJ4"/>
<gene>
    <name evidence="1" type="ORF">T440DRAFT_523537</name>
</gene>
<reference evidence="1" key="1">
    <citation type="submission" date="2020-01" db="EMBL/GenBank/DDBJ databases">
        <authorList>
            <consortium name="DOE Joint Genome Institute"/>
            <person name="Haridas S."/>
            <person name="Albert R."/>
            <person name="Binder M."/>
            <person name="Bloem J."/>
            <person name="Labutti K."/>
            <person name="Salamov A."/>
            <person name="Andreopoulos B."/>
            <person name="Baker S.E."/>
            <person name="Barry K."/>
            <person name="Bills G."/>
            <person name="Bluhm B.H."/>
            <person name="Cannon C."/>
            <person name="Castanera R."/>
            <person name="Culley D.E."/>
            <person name="Daum C."/>
            <person name="Ezra D."/>
            <person name="Gonzalez J.B."/>
            <person name="Henrissat B."/>
            <person name="Kuo A."/>
            <person name="Liang C."/>
            <person name="Lipzen A."/>
            <person name="Lutzoni F."/>
            <person name="Magnuson J."/>
            <person name="Mondo S."/>
            <person name="Nolan M."/>
            <person name="Ohm R."/>
            <person name="Pangilinan J."/>
            <person name="Park H.-J."/>
            <person name="Ramirez L."/>
            <person name="Alfaro M."/>
            <person name="Sun H."/>
            <person name="Tritt A."/>
            <person name="Yoshinaga Y."/>
            <person name="Zwiers L.-H."/>
            <person name="Turgeon B.G."/>
            <person name="Goodwin S.B."/>
            <person name="Spatafora J.W."/>
            <person name="Crous P.W."/>
            <person name="Grigoriev I.V."/>
        </authorList>
    </citation>
    <scope>NUCLEOTIDE SEQUENCE</scope>
    <source>
        <strain evidence="1">IPT5</strain>
    </source>
</reference>
<name>A0A6A7AMJ4_9PLEO</name>
<evidence type="ECO:0000313" key="1">
    <source>
        <dbReference type="EMBL" id="KAF2844400.1"/>
    </source>
</evidence>
<proteinExistence type="predicted"/>
<sequence length="174" mass="19466">MSSAFAWIKWSVFEDMSTILVKGDKGYEVLSGAGVKPFIGHPIAAEAASEIPLHEIKLTISVMDEHEGLNEKDEEYESPNPVDVRGEDGGMVTVGDVVEQLSPHFATHKKEILEFVAPMLNISPKDVLMNHKVFFNYFFGVITPGSHSLVVELWAKGEFDWSIEMLFYQAIIHN</sequence>
<protein>
    <submittedName>
        <fullName evidence="1">Uncharacterized protein</fullName>
    </submittedName>
</protein>